<evidence type="ECO:0000256" key="3">
    <source>
        <dbReference type="ARBA" id="ARBA00022475"/>
    </source>
</evidence>
<feature type="transmembrane region" description="Helical" evidence="9">
    <location>
        <begin position="252"/>
        <end position="270"/>
    </location>
</feature>
<evidence type="ECO:0000259" key="10">
    <source>
        <dbReference type="Pfam" id="PF02665"/>
    </source>
</evidence>
<keyword evidence="8 9" id="KW-0472">Membrane</keyword>
<evidence type="ECO:0000256" key="2">
    <source>
        <dbReference type="ARBA" id="ARBA00022448"/>
    </source>
</evidence>
<evidence type="ECO:0000256" key="1">
    <source>
        <dbReference type="ARBA" id="ARBA00004651"/>
    </source>
</evidence>
<keyword evidence="7" id="KW-0560">Oxidoreductase</keyword>
<dbReference type="NCBIfam" id="NF038037">
    <property type="entry name" value="cytob_DsrM"/>
    <property type="match status" value="1"/>
</dbReference>
<evidence type="ECO:0000313" key="11">
    <source>
        <dbReference type="EMBL" id="PRR75352.1"/>
    </source>
</evidence>
<dbReference type="PANTHER" id="PTHR30598:SF3">
    <property type="entry name" value="RESPIRATORY NITRATE REDUCTASE 1 GAMMA CHAIN"/>
    <property type="match status" value="1"/>
</dbReference>
<dbReference type="GO" id="GO:0019645">
    <property type="term" value="P:anaerobic electron transport chain"/>
    <property type="evidence" value="ECO:0007669"/>
    <property type="project" value="TreeGrafter"/>
</dbReference>
<evidence type="ECO:0000256" key="7">
    <source>
        <dbReference type="ARBA" id="ARBA00023002"/>
    </source>
</evidence>
<keyword evidence="4 9" id="KW-0812">Transmembrane</keyword>
<feature type="transmembrane region" description="Helical" evidence="9">
    <location>
        <begin position="164"/>
        <end position="188"/>
    </location>
</feature>
<feature type="domain" description="NarG-like" evidence="10">
    <location>
        <begin position="122"/>
        <end position="276"/>
    </location>
</feature>
<dbReference type="GO" id="GO:0009055">
    <property type="term" value="F:electron transfer activity"/>
    <property type="evidence" value="ECO:0007669"/>
    <property type="project" value="TreeGrafter"/>
</dbReference>
<dbReference type="Gene3D" id="1.20.950.20">
    <property type="entry name" value="Transmembrane di-heme cytochromes, Chain C"/>
    <property type="match status" value="1"/>
</dbReference>
<keyword evidence="5" id="KW-0249">Electron transport</keyword>
<dbReference type="InterPro" id="IPR036197">
    <property type="entry name" value="NarG-like_sf"/>
</dbReference>
<dbReference type="InterPro" id="IPR051936">
    <property type="entry name" value="Heme-iron_electron_transfer"/>
</dbReference>
<evidence type="ECO:0000256" key="4">
    <source>
        <dbReference type="ARBA" id="ARBA00022692"/>
    </source>
</evidence>
<keyword evidence="6 9" id="KW-1133">Transmembrane helix</keyword>
<dbReference type="SUPFAM" id="SSF103501">
    <property type="entry name" value="Respiratory nitrate reductase 1 gamma chain"/>
    <property type="match status" value="1"/>
</dbReference>
<feature type="transmembrane region" description="Helical" evidence="9">
    <location>
        <begin position="208"/>
        <end position="225"/>
    </location>
</feature>
<feature type="transmembrane region" description="Helical" evidence="9">
    <location>
        <begin position="28"/>
        <end position="51"/>
    </location>
</feature>
<dbReference type="GO" id="GO:0005886">
    <property type="term" value="C:plasma membrane"/>
    <property type="evidence" value="ECO:0007669"/>
    <property type="project" value="UniProtKB-SubCell"/>
</dbReference>
<dbReference type="InterPro" id="IPR023234">
    <property type="entry name" value="NarG-like_domain"/>
</dbReference>
<comment type="subcellular location">
    <subcellularLocation>
        <location evidence="1">Cell membrane</location>
        <topology evidence="1">Multi-pass membrane protein</topology>
    </subcellularLocation>
</comment>
<protein>
    <submittedName>
        <fullName evidence="11">Nitrate reductase gamma subunit</fullName>
    </submittedName>
</protein>
<dbReference type="Proteomes" id="UP000239430">
    <property type="component" value="Unassembled WGS sequence"/>
</dbReference>
<feature type="transmembrane region" description="Helical" evidence="9">
    <location>
        <begin position="124"/>
        <end position="144"/>
    </location>
</feature>
<gene>
    <name evidence="11" type="ORF">MOST_09080</name>
</gene>
<keyword evidence="12" id="KW-1185">Reference proteome</keyword>
<keyword evidence="2" id="KW-0813">Transport</keyword>
<reference evidence="11 12" key="1">
    <citation type="submission" date="2018-03" db="EMBL/GenBank/DDBJ databases">
        <title>Genome sequence of Moorella stamsii DSM 26217.</title>
        <authorList>
            <person name="Poehlein A."/>
            <person name="Daniel R."/>
        </authorList>
    </citation>
    <scope>NUCLEOTIDE SEQUENCE [LARGE SCALE GENOMIC DNA]</scope>
    <source>
        <strain evidence="12">DSM 26217</strain>
    </source>
</reference>
<evidence type="ECO:0000256" key="8">
    <source>
        <dbReference type="ARBA" id="ARBA00023136"/>
    </source>
</evidence>
<dbReference type="AlphaFoldDB" id="A0A9X7J5F7"/>
<sequence>MGMAFSFFIVIALIMVVALGVGVAGLQYLFGVIIPYAAIAIFLAGMAYRVIKWARAPVPFRIPTTAGQQKSLPWIKASTFDNPSSTAGVIGRMALEVLLFRSLLRNTRMELHQGPRLAYHWEKWLWLGGLLFHWSFLIIFLRHLRFFTEPVPPFVSRLEGIDGFFRFGLQGLYITDIIILVAVTYLFLRRVVIPQVRYISLPADYFPLFLILGIASTGILMRYFFRVDITAVKELTIGLVTFSPRVPEGVGILFYIHLFLVCILGAYFPFSKLVHMGGIFLSPTRNLPNDSRARRHINPWNYPVKVHTYEEYEEEFREKMKMAGLPVEKG</sequence>
<accession>A0A9X7J5F7</accession>
<evidence type="ECO:0000256" key="5">
    <source>
        <dbReference type="ARBA" id="ARBA00022982"/>
    </source>
</evidence>
<dbReference type="InterPro" id="IPR047660">
    <property type="entry name" value="DsrM"/>
</dbReference>
<dbReference type="GO" id="GO:0020037">
    <property type="term" value="F:heme binding"/>
    <property type="evidence" value="ECO:0007669"/>
    <property type="project" value="TreeGrafter"/>
</dbReference>
<comment type="caution">
    <text evidence="11">The sequence shown here is derived from an EMBL/GenBank/DDBJ whole genome shotgun (WGS) entry which is preliminary data.</text>
</comment>
<organism evidence="11 12">
    <name type="scientific">Neomoorella stamsii</name>
    <dbReference type="NCBI Taxonomy" id="1266720"/>
    <lineage>
        <taxon>Bacteria</taxon>
        <taxon>Bacillati</taxon>
        <taxon>Bacillota</taxon>
        <taxon>Clostridia</taxon>
        <taxon>Neomoorellales</taxon>
        <taxon>Neomoorellaceae</taxon>
        <taxon>Neomoorella</taxon>
    </lineage>
</organism>
<name>A0A9X7J5F7_9FIRM</name>
<proteinExistence type="predicted"/>
<evidence type="ECO:0000313" key="12">
    <source>
        <dbReference type="Proteomes" id="UP000239430"/>
    </source>
</evidence>
<dbReference type="GO" id="GO:0008940">
    <property type="term" value="F:nitrate reductase activity"/>
    <property type="evidence" value="ECO:0007669"/>
    <property type="project" value="TreeGrafter"/>
</dbReference>
<dbReference type="EMBL" id="PVXL01000026">
    <property type="protein sequence ID" value="PRR75352.1"/>
    <property type="molecule type" value="Genomic_DNA"/>
</dbReference>
<dbReference type="Pfam" id="PF02665">
    <property type="entry name" value="Nitrate_red_gam"/>
    <property type="match status" value="1"/>
</dbReference>
<dbReference type="RefSeq" id="WP_054936497.1">
    <property type="nucleotide sequence ID" value="NZ_PVXL01000026.1"/>
</dbReference>
<keyword evidence="3" id="KW-1003">Cell membrane</keyword>
<evidence type="ECO:0000256" key="9">
    <source>
        <dbReference type="SAM" id="Phobius"/>
    </source>
</evidence>
<evidence type="ECO:0000256" key="6">
    <source>
        <dbReference type="ARBA" id="ARBA00022989"/>
    </source>
</evidence>
<dbReference type="PANTHER" id="PTHR30598">
    <property type="entry name" value="NITRATE REDUCTASE PRIVATE CHAPERONE, REDOX ENZYME MATURATION PROTEIN REMP FAMILY"/>
    <property type="match status" value="1"/>
</dbReference>